<sequence>MINEHKDETEQRKELDQIAELAADRYDLQIADMSYFTEETNTFYKITDVNGKSYALKIFQEESSTLEDNQVEIYFVNLVSQSDNISIPSIVSAKDGSQIQTIHSKYASTPKRVVLYTWVNGEDLDENENDQRFIKLGELTAQLHNATYRASIPTELSPRMWNKVFYYKGEEAVYKHKKHQKFLSSEFHDLMDHIIPYLNEKLSSYYENNINEVQLIHADLNPWNVRVDGEDMHILDFDDVMLGLPIHDFSNMLYYYRYNDNFDYHQIKKLFLQGYEKVRELPHFTEFDLELLMTGRRVNFMNYNILVNEDPKPFIETSIPRVKDFLKKYEIHLDI</sequence>
<proteinExistence type="inferred from homology"/>
<evidence type="ECO:0000259" key="2">
    <source>
        <dbReference type="Pfam" id="PF01636"/>
    </source>
</evidence>
<feature type="domain" description="Aminoglycoside phosphotransferase" evidence="2">
    <location>
        <begin position="40"/>
        <end position="281"/>
    </location>
</feature>
<name>A0ABT9J579_9BACL</name>
<evidence type="ECO:0000313" key="3">
    <source>
        <dbReference type="EMBL" id="MDP5276776.1"/>
    </source>
</evidence>
<evidence type="ECO:0000256" key="1">
    <source>
        <dbReference type="ARBA" id="ARBA00038240"/>
    </source>
</evidence>
<dbReference type="SUPFAM" id="SSF56112">
    <property type="entry name" value="Protein kinase-like (PK-like)"/>
    <property type="match status" value="1"/>
</dbReference>
<dbReference type="Gene3D" id="3.90.1200.10">
    <property type="match status" value="1"/>
</dbReference>
<dbReference type="Pfam" id="PF01636">
    <property type="entry name" value="APH"/>
    <property type="match status" value="1"/>
</dbReference>
<comment type="similarity">
    <text evidence="1">Belongs to the pseudomonas-type ThrB family.</text>
</comment>
<accession>A0ABT9J579</accession>
<dbReference type="InterPro" id="IPR002575">
    <property type="entry name" value="Aminoglycoside_PTrfase"/>
</dbReference>
<dbReference type="InterPro" id="IPR050249">
    <property type="entry name" value="Pseudomonas-type_ThrB"/>
</dbReference>
<dbReference type="PANTHER" id="PTHR21064">
    <property type="entry name" value="AMINOGLYCOSIDE PHOSPHOTRANSFERASE DOMAIN-CONTAINING PROTEIN-RELATED"/>
    <property type="match status" value="1"/>
</dbReference>
<protein>
    <submittedName>
        <fullName evidence="3">Phosphotransferase</fullName>
    </submittedName>
</protein>
<evidence type="ECO:0000313" key="4">
    <source>
        <dbReference type="Proteomes" id="UP001231941"/>
    </source>
</evidence>
<dbReference type="RefSeq" id="WP_305994083.1">
    <property type="nucleotide sequence ID" value="NZ_JAVAMP010000018.1"/>
</dbReference>
<gene>
    <name evidence="3" type="ORF">Q5Y73_22030</name>
</gene>
<dbReference type="Gene3D" id="3.30.200.20">
    <property type="entry name" value="Phosphorylase Kinase, domain 1"/>
    <property type="match status" value="1"/>
</dbReference>
<dbReference type="EMBL" id="JAVAMP010000018">
    <property type="protein sequence ID" value="MDP5276776.1"/>
    <property type="molecule type" value="Genomic_DNA"/>
</dbReference>
<reference evidence="3 4" key="1">
    <citation type="submission" date="2023-08" db="EMBL/GenBank/DDBJ databases">
        <authorList>
            <person name="Park J.-S."/>
        </authorList>
    </citation>
    <scope>NUCLEOTIDE SEQUENCE [LARGE SCALE GENOMIC DNA]</scope>
    <source>
        <strain evidence="3 4">2205SS18-9</strain>
    </source>
</reference>
<comment type="caution">
    <text evidence="3">The sequence shown here is derived from an EMBL/GenBank/DDBJ whole genome shotgun (WGS) entry which is preliminary data.</text>
</comment>
<dbReference type="PANTHER" id="PTHR21064:SF6">
    <property type="entry name" value="AMINOGLYCOSIDE PHOSPHOTRANSFERASE DOMAIN-CONTAINING PROTEIN"/>
    <property type="match status" value="1"/>
</dbReference>
<keyword evidence="4" id="KW-1185">Reference proteome</keyword>
<organism evidence="3 4">
    <name type="scientific">Chengkuizengella axinellae</name>
    <dbReference type="NCBI Taxonomy" id="3064388"/>
    <lineage>
        <taxon>Bacteria</taxon>
        <taxon>Bacillati</taxon>
        <taxon>Bacillota</taxon>
        <taxon>Bacilli</taxon>
        <taxon>Bacillales</taxon>
        <taxon>Paenibacillaceae</taxon>
        <taxon>Chengkuizengella</taxon>
    </lineage>
</organism>
<dbReference type="InterPro" id="IPR011009">
    <property type="entry name" value="Kinase-like_dom_sf"/>
</dbReference>
<dbReference type="Proteomes" id="UP001231941">
    <property type="component" value="Unassembled WGS sequence"/>
</dbReference>